<protein>
    <submittedName>
        <fullName evidence="1">Uncharacterized protein</fullName>
    </submittedName>
</protein>
<reference evidence="1" key="2">
    <citation type="journal article" date="2015" name="Data Brief">
        <title>Shoot transcriptome of the giant reed, Arundo donax.</title>
        <authorList>
            <person name="Barrero R.A."/>
            <person name="Guerrero F.D."/>
            <person name="Moolhuijzen P."/>
            <person name="Goolsby J.A."/>
            <person name="Tidwell J."/>
            <person name="Bellgard S.E."/>
            <person name="Bellgard M.I."/>
        </authorList>
    </citation>
    <scope>NUCLEOTIDE SEQUENCE</scope>
    <source>
        <tissue evidence="1">Shoot tissue taken approximately 20 cm above the soil surface</tissue>
    </source>
</reference>
<sequence length="43" mass="4578">MMTVQQSGFAPSGVQFARFCPALRSRAVTARAITAPDLRPSAL</sequence>
<dbReference type="EMBL" id="GBRH01166853">
    <property type="protein sequence ID" value="JAE31043.1"/>
    <property type="molecule type" value="Transcribed_RNA"/>
</dbReference>
<name>A0A0A9HDT1_ARUDO</name>
<reference evidence="1" key="1">
    <citation type="submission" date="2014-09" db="EMBL/GenBank/DDBJ databases">
        <authorList>
            <person name="Magalhaes I.L.F."/>
            <person name="Oliveira U."/>
            <person name="Santos F.R."/>
            <person name="Vidigal T.H.D.A."/>
            <person name="Brescovit A.D."/>
            <person name="Santos A.J."/>
        </authorList>
    </citation>
    <scope>NUCLEOTIDE SEQUENCE</scope>
    <source>
        <tissue evidence="1">Shoot tissue taken approximately 20 cm above the soil surface</tissue>
    </source>
</reference>
<evidence type="ECO:0000313" key="1">
    <source>
        <dbReference type="EMBL" id="JAE31043.1"/>
    </source>
</evidence>
<dbReference type="AlphaFoldDB" id="A0A0A9HDT1"/>
<accession>A0A0A9HDT1</accession>
<organism evidence="1">
    <name type="scientific">Arundo donax</name>
    <name type="common">Giant reed</name>
    <name type="synonym">Donax arundinaceus</name>
    <dbReference type="NCBI Taxonomy" id="35708"/>
    <lineage>
        <taxon>Eukaryota</taxon>
        <taxon>Viridiplantae</taxon>
        <taxon>Streptophyta</taxon>
        <taxon>Embryophyta</taxon>
        <taxon>Tracheophyta</taxon>
        <taxon>Spermatophyta</taxon>
        <taxon>Magnoliopsida</taxon>
        <taxon>Liliopsida</taxon>
        <taxon>Poales</taxon>
        <taxon>Poaceae</taxon>
        <taxon>PACMAD clade</taxon>
        <taxon>Arundinoideae</taxon>
        <taxon>Arundineae</taxon>
        <taxon>Arundo</taxon>
    </lineage>
</organism>
<proteinExistence type="predicted"/>